<keyword evidence="3" id="KW-1185">Reference proteome</keyword>
<evidence type="ECO:0000313" key="2">
    <source>
        <dbReference type="EMBL" id="EWS74940.1"/>
    </source>
</evidence>
<dbReference type="InParanoid" id="W7X6D1"/>
<feature type="transmembrane region" description="Helical" evidence="1">
    <location>
        <begin position="230"/>
        <end position="249"/>
    </location>
</feature>
<gene>
    <name evidence="2" type="ORF">TTHERM_000770729</name>
</gene>
<keyword evidence="1" id="KW-0472">Membrane</keyword>
<accession>W7X6D1</accession>
<dbReference type="KEGG" id="tet:TTHERM_000770729"/>
<keyword evidence="1 2" id="KW-0812">Transmembrane</keyword>
<feature type="transmembrane region" description="Helical" evidence="1">
    <location>
        <begin position="136"/>
        <end position="155"/>
    </location>
</feature>
<dbReference type="Proteomes" id="UP000009168">
    <property type="component" value="Unassembled WGS sequence"/>
</dbReference>
<dbReference type="AlphaFoldDB" id="W7X6D1"/>
<keyword evidence="1" id="KW-1133">Transmembrane helix</keyword>
<dbReference type="EMBL" id="GG662723">
    <property type="protein sequence ID" value="EWS74940.1"/>
    <property type="molecule type" value="Genomic_DNA"/>
</dbReference>
<feature type="transmembrane region" description="Helical" evidence="1">
    <location>
        <begin position="38"/>
        <end position="60"/>
    </location>
</feature>
<evidence type="ECO:0000313" key="3">
    <source>
        <dbReference type="Proteomes" id="UP000009168"/>
    </source>
</evidence>
<feature type="transmembrane region" description="Helical" evidence="1">
    <location>
        <begin position="269"/>
        <end position="287"/>
    </location>
</feature>
<evidence type="ECO:0000256" key="1">
    <source>
        <dbReference type="SAM" id="Phobius"/>
    </source>
</evidence>
<dbReference type="GeneID" id="24440590"/>
<feature type="transmembrane region" description="Helical" evidence="1">
    <location>
        <begin position="299"/>
        <end position="318"/>
    </location>
</feature>
<dbReference type="RefSeq" id="XP_012652529.1">
    <property type="nucleotide sequence ID" value="XM_012797075.1"/>
</dbReference>
<feature type="transmembrane region" description="Helical" evidence="1">
    <location>
        <begin position="199"/>
        <end position="218"/>
    </location>
</feature>
<feature type="transmembrane region" description="Helical" evidence="1">
    <location>
        <begin position="110"/>
        <end position="130"/>
    </location>
</feature>
<protein>
    <submittedName>
        <fullName evidence="2">Transmembrane protein, putative</fullName>
    </submittedName>
</protein>
<proteinExistence type="predicted"/>
<name>W7X6D1_TETTS</name>
<reference evidence="3" key="1">
    <citation type="journal article" date="2006" name="PLoS Biol.">
        <title>Macronuclear genome sequence of the ciliate Tetrahymena thermophila, a model eukaryote.</title>
        <authorList>
            <person name="Eisen J.A."/>
            <person name="Coyne R.S."/>
            <person name="Wu M."/>
            <person name="Wu D."/>
            <person name="Thiagarajan M."/>
            <person name="Wortman J.R."/>
            <person name="Badger J.H."/>
            <person name="Ren Q."/>
            <person name="Amedeo P."/>
            <person name="Jones K.M."/>
            <person name="Tallon L.J."/>
            <person name="Delcher A.L."/>
            <person name="Salzberg S.L."/>
            <person name="Silva J.C."/>
            <person name="Haas B.J."/>
            <person name="Majoros W.H."/>
            <person name="Farzad M."/>
            <person name="Carlton J.M."/>
            <person name="Smith R.K. Jr."/>
            <person name="Garg J."/>
            <person name="Pearlman R.E."/>
            <person name="Karrer K.M."/>
            <person name="Sun L."/>
            <person name="Manning G."/>
            <person name="Elde N.C."/>
            <person name="Turkewitz A.P."/>
            <person name="Asai D.J."/>
            <person name="Wilkes D.E."/>
            <person name="Wang Y."/>
            <person name="Cai H."/>
            <person name="Collins K."/>
            <person name="Stewart B.A."/>
            <person name="Lee S.R."/>
            <person name="Wilamowska K."/>
            <person name="Weinberg Z."/>
            <person name="Ruzzo W.L."/>
            <person name="Wloga D."/>
            <person name="Gaertig J."/>
            <person name="Frankel J."/>
            <person name="Tsao C.-C."/>
            <person name="Gorovsky M.A."/>
            <person name="Keeling P.J."/>
            <person name="Waller R.F."/>
            <person name="Patron N.J."/>
            <person name="Cherry J.M."/>
            <person name="Stover N.A."/>
            <person name="Krieger C.J."/>
            <person name="del Toro C."/>
            <person name="Ryder H.F."/>
            <person name="Williamson S.C."/>
            <person name="Barbeau R.A."/>
            <person name="Hamilton E.P."/>
            <person name="Orias E."/>
        </authorList>
    </citation>
    <scope>NUCLEOTIDE SEQUENCE [LARGE SCALE GENOMIC DNA]</scope>
    <source>
        <strain evidence="3">SB210</strain>
    </source>
</reference>
<sequence length="518" mass="62764">MGDIRASFSYFKIFYILFVRANQINWLLWLINNEFYKLIPWMLFTLIYFLIVSIYSMIAYQGVFNFGVFEFLLVTLLKIFSVEDLYFLIRFKKFKSYYTSYENNGLLLRYTTMLFCLFIQFYAILFTINPYDTSCLYLILPIISFSFLSYMFQLAVTLQELQIYKLISQIKLKNLLTSSFQSLVFSCISNYLQRNAKEIHYLWTAIVLSGYVISFYLIFRYRNRKVVQRLNYLFLFKIIFGINIDLLYLYTKKSVNKLKYYLVDLDKYIQYYFTIASIIMTILYIWYITFNYDNLQKEFIYPWLILLILQNFIYYYLFKKNILITIFKGQYILHIYNEDQLAQSIKDYNNQNLKNTKIIIIDFVRNNSSISIQNCLLHEFEGCQILNVNGNYKRVNKKSYNFQKVNLNNDINLQQLQQQLQNKQVLNQIISIKIDILDDLTYLNMINELRNHNQLIKLTSDKNVFERNLIKDIRKYNYEYHTIYYKVIILQNIVFKKNFDEFLTVNPKYVFTDLSLIE</sequence>
<feature type="transmembrane region" description="Helical" evidence="1">
    <location>
        <begin position="66"/>
        <end position="89"/>
    </location>
</feature>
<organism evidence="2 3">
    <name type="scientific">Tetrahymena thermophila (strain SB210)</name>
    <dbReference type="NCBI Taxonomy" id="312017"/>
    <lineage>
        <taxon>Eukaryota</taxon>
        <taxon>Sar</taxon>
        <taxon>Alveolata</taxon>
        <taxon>Ciliophora</taxon>
        <taxon>Intramacronucleata</taxon>
        <taxon>Oligohymenophorea</taxon>
        <taxon>Hymenostomatida</taxon>
        <taxon>Tetrahymenina</taxon>
        <taxon>Tetrahymenidae</taxon>
        <taxon>Tetrahymena</taxon>
    </lineage>
</organism>
<feature type="transmembrane region" description="Helical" evidence="1">
    <location>
        <begin position="12"/>
        <end position="31"/>
    </location>
</feature>